<accession>A0A6C0ELU7</accession>
<protein>
    <submittedName>
        <fullName evidence="1">Uncharacterized protein</fullName>
    </submittedName>
</protein>
<sequence>MSCHTVIKMVHWLMEADEKTAKDLDELHALSLRDRKKDSRVERYVDEMYNKWVHSKNRITCLAILGWQKWEAVDMLCEMIEKLPELRKQYENEIKTHGGKPILRDEDVEKYESEARKQFL</sequence>
<organism evidence="1">
    <name type="scientific">viral metagenome</name>
    <dbReference type="NCBI Taxonomy" id="1070528"/>
    <lineage>
        <taxon>unclassified sequences</taxon>
        <taxon>metagenomes</taxon>
        <taxon>organismal metagenomes</taxon>
    </lineage>
</organism>
<name>A0A6C0ELU7_9ZZZZ</name>
<evidence type="ECO:0000313" key="1">
    <source>
        <dbReference type="EMBL" id="QHT29423.1"/>
    </source>
</evidence>
<proteinExistence type="predicted"/>
<reference evidence="1" key="1">
    <citation type="journal article" date="2020" name="Nature">
        <title>Giant virus diversity and host interactions through global metagenomics.</title>
        <authorList>
            <person name="Schulz F."/>
            <person name="Roux S."/>
            <person name="Paez-Espino D."/>
            <person name="Jungbluth S."/>
            <person name="Walsh D.A."/>
            <person name="Denef V.J."/>
            <person name="McMahon K.D."/>
            <person name="Konstantinidis K.T."/>
            <person name="Eloe-Fadrosh E.A."/>
            <person name="Kyrpides N.C."/>
            <person name="Woyke T."/>
        </authorList>
    </citation>
    <scope>NUCLEOTIDE SEQUENCE</scope>
    <source>
        <strain evidence="1">GVMAG-M-3300005589-24</strain>
    </source>
</reference>
<dbReference type="AlphaFoldDB" id="A0A6C0ELU7"/>
<dbReference type="EMBL" id="MN738877">
    <property type="protein sequence ID" value="QHT29423.1"/>
    <property type="molecule type" value="Genomic_DNA"/>
</dbReference>